<dbReference type="EMBL" id="UGHP01000001">
    <property type="protein sequence ID" value="STQ80245.1"/>
    <property type="molecule type" value="Genomic_DNA"/>
</dbReference>
<proteinExistence type="predicted"/>
<dbReference type="Proteomes" id="UP000254821">
    <property type="component" value="Unassembled WGS sequence"/>
</dbReference>
<dbReference type="AlphaFoldDB" id="A0A377PIS1"/>
<organism evidence="1 2">
    <name type="scientific">Hafnia alvei</name>
    <dbReference type="NCBI Taxonomy" id="569"/>
    <lineage>
        <taxon>Bacteria</taxon>
        <taxon>Pseudomonadati</taxon>
        <taxon>Pseudomonadota</taxon>
        <taxon>Gammaproteobacteria</taxon>
        <taxon>Enterobacterales</taxon>
        <taxon>Hafniaceae</taxon>
        <taxon>Hafnia</taxon>
    </lineage>
</organism>
<accession>A0A377PIS1</accession>
<evidence type="ECO:0000313" key="1">
    <source>
        <dbReference type="EMBL" id="STQ80245.1"/>
    </source>
</evidence>
<reference evidence="1 2" key="1">
    <citation type="submission" date="2018-06" db="EMBL/GenBank/DDBJ databases">
        <authorList>
            <consortium name="Pathogen Informatics"/>
            <person name="Doyle S."/>
        </authorList>
    </citation>
    <scope>NUCLEOTIDE SEQUENCE [LARGE SCALE GENOMIC DNA]</scope>
    <source>
        <strain evidence="1 2">NCTC8105</strain>
    </source>
</reference>
<protein>
    <submittedName>
        <fullName evidence="1">Uncharacterized protein</fullName>
    </submittedName>
</protein>
<gene>
    <name evidence="1" type="ORF">NCTC8105_02361</name>
</gene>
<name>A0A377PIS1_HAFAL</name>
<sequence>MTKEFTDLDFENYIKVEHGYLILPEPDESSFVSNLSVEGFARIDAAARYKPCLQQMIDVFKEQHVYGIRILIIKCLLDNMQKLEVLLETTND</sequence>
<dbReference type="RefSeq" id="WP_043493105.1">
    <property type="nucleotide sequence ID" value="NZ_CALJTU010000071.1"/>
</dbReference>
<evidence type="ECO:0000313" key="2">
    <source>
        <dbReference type="Proteomes" id="UP000254821"/>
    </source>
</evidence>